<evidence type="ECO:0000256" key="5">
    <source>
        <dbReference type="ARBA" id="ARBA00023110"/>
    </source>
</evidence>
<dbReference type="EMBL" id="GG697240">
    <property type="protein sequence ID" value="EET89914.1"/>
    <property type="molecule type" value="Genomic_DNA"/>
</dbReference>
<name>C7DH12_MICA2</name>
<feature type="transmembrane region" description="Helical" evidence="10">
    <location>
        <begin position="18"/>
        <end position="37"/>
    </location>
</feature>
<evidence type="ECO:0000256" key="2">
    <source>
        <dbReference type="ARBA" id="ARBA00004496"/>
    </source>
</evidence>
<comment type="similarity">
    <text evidence="3 9">Belongs to the FKBP-type PPIase family.</text>
</comment>
<keyword evidence="10" id="KW-1133">Transmembrane helix</keyword>
<evidence type="ECO:0000256" key="6">
    <source>
        <dbReference type="ARBA" id="ARBA00023186"/>
    </source>
</evidence>
<dbReference type="Gene3D" id="3.10.50.40">
    <property type="match status" value="1"/>
</dbReference>
<reference evidence="12 13" key="1">
    <citation type="journal article" date="2009" name="Genome Biol.">
        <title>Community-wide analysis of microbial genome sequence signatures.</title>
        <authorList>
            <person name="Dick G.J."/>
            <person name="Andersson A.F."/>
            <person name="Baker B.J."/>
            <person name="Simmons S.L."/>
            <person name="Thomas B.C."/>
            <person name="Yelton A.P."/>
            <person name="Banfield J.F."/>
        </authorList>
    </citation>
    <scope>NUCLEOTIDE SEQUENCE [LARGE SCALE GENOMIC DNA]</scope>
    <source>
        <strain evidence="12">ARMAN-2</strain>
    </source>
</reference>
<dbReference type="PANTHER" id="PTHR47861:SF3">
    <property type="entry name" value="FKBP-TYPE PEPTIDYL-PROLYL CIS-TRANS ISOMERASE SLYD"/>
    <property type="match status" value="1"/>
</dbReference>
<dbReference type="SUPFAM" id="SSF54534">
    <property type="entry name" value="FKBP-like"/>
    <property type="match status" value="1"/>
</dbReference>
<keyword evidence="5 8" id="KW-0697">Rotamase</keyword>
<keyword evidence="7 8" id="KW-0413">Isomerase</keyword>
<evidence type="ECO:0000259" key="11">
    <source>
        <dbReference type="PROSITE" id="PS50059"/>
    </source>
</evidence>
<evidence type="ECO:0000256" key="8">
    <source>
        <dbReference type="PROSITE-ProRule" id="PRU00277"/>
    </source>
</evidence>
<keyword evidence="10" id="KW-0472">Membrane</keyword>
<comment type="subcellular location">
    <subcellularLocation>
        <location evidence="2">Cytoplasm</location>
    </subcellularLocation>
</comment>
<dbReference type="InterPro" id="IPR001179">
    <property type="entry name" value="PPIase_FKBP_dom"/>
</dbReference>
<keyword evidence="10" id="KW-0812">Transmembrane</keyword>
<protein>
    <recommendedName>
        <fullName evidence="9">Peptidyl-prolyl cis-trans isomerase</fullName>
        <ecNumber evidence="9">5.2.1.8</ecNumber>
    </recommendedName>
</protein>
<organism evidence="12 13">
    <name type="scientific">Candidatus Micrarchaeum acidiphilum ARMAN-2</name>
    <dbReference type="NCBI Taxonomy" id="425595"/>
    <lineage>
        <taxon>Archaea</taxon>
        <taxon>Candidatus Micrarchaeota</taxon>
        <taxon>Candidatus Micrarchaeia</taxon>
        <taxon>Candidatus Micrarchaeales</taxon>
        <taxon>Candidatus Micrarchaeaceae</taxon>
        <taxon>Candidatus Micrarchaeum</taxon>
    </lineage>
</organism>
<keyword evidence="13" id="KW-1185">Reference proteome</keyword>
<dbReference type="GO" id="GO:0042026">
    <property type="term" value="P:protein refolding"/>
    <property type="evidence" value="ECO:0007669"/>
    <property type="project" value="UniProtKB-ARBA"/>
</dbReference>
<dbReference type="InterPro" id="IPR046357">
    <property type="entry name" value="PPIase_dom_sf"/>
</dbReference>
<dbReference type="Proteomes" id="UP000332487">
    <property type="component" value="Unassembled WGS sequence"/>
</dbReference>
<dbReference type="PROSITE" id="PS50059">
    <property type="entry name" value="FKBP_PPIASE"/>
    <property type="match status" value="1"/>
</dbReference>
<evidence type="ECO:0000256" key="9">
    <source>
        <dbReference type="RuleBase" id="RU003915"/>
    </source>
</evidence>
<keyword evidence="4" id="KW-0963">Cytoplasm</keyword>
<evidence type="ECO:0000256" key="1">
    <source>
        <dbReference type="ARBA" id="ARBA00000971"/>
    </source>
</evidence>
<accession>C7DH12</accession>
<evidence type="ECO:0000313" key="13">
    <source>
        <dbReference type="Proteomes" id="UP000332487"/>
    </source>
</evidence>
<dbReference type="PANTHER" id="PTHR47861">
    <property type="entry name" value="FKBP-TYPE PEPTIDYL-PROLYL CIS-TRANS ISOMERASE SLYD"/>
    <property type="match status" value="1"/>
</dbReference>
<reference evidence="12 13" key="2">
    <citation type="journal article" date="2010" name="Proc. Natl. Acad. Sci. U.S.A.">
        <title>Enigmatic, ultrasmall, uncultivated Archaea.</title>
        <authorList>
            <person name="Baker B.J."/>
            <person name="Comolli L.R."/>
            <person name="Dick G.J."/>
            <person name="Hauser L.J."/>
            <person name="Hyatt D."/>
            <person name="Dill B.D."/>
            <person name="Land M.L."/>
            <person name="Verberkmoes N.C."/>
            <person name="Hettich R.L."/>
            <person name="Banfield J.F."/>
        </authorList>
    </citation>
    <scope>NUCLEOTIDE SEQUENCE [LARGE SCALE GENOMIC DNA]</scope>
    <source>
        <strain evidence="12">ARMAN-2</strain>
    </source>
</reference>
<gene>
    <name evidence="12" type="ORF">UNLARM2_0358</name>
</gene>
<feature type="domain" description="PPIase FKBP-type" evidence="11">
    <location>
        <begin position="48"/>
        <end position="122"/>
    </location>
</feature>
<dbReference type="Pfam" id="PF00254">
    <property type="entry name" value="FKBP_C"/>
    <property type="match status" value="1"/>
</dbReference>
<keyword evidence="6" id="KW-0143">Chaperone</keyword>
<evidence type="ECO:0000256" key="4">
    <source>
        <dbReference type="ARBA" id="ARBA00022490"/>
    </source>
</evidence>
<proteinExistence type="inferred from homology"/>
<dbReference type="AlphaFoldDB" id="C7DH12"/>
<evidence type="ECO:0000256" key="7">
    <source>
        <dbReference type="ARBA" id="ARBA00023235"/>
    </source>
</evidence>
<evidence type="ECO:0000313" key="12">
    <source>
        <dbReference type="EMBL" id="EET89914.1"/>
    </source>
</evidence>
<dbReference type="GO" id="GO:0005737">
    <property type="term" value="C:cytoplasm"/>
    <property type="evidence" value="ECO:0007669"/>
    <property type="project" value="UniProtKB-SubCell"/>
</dbReference>
<dbReference type="EC" id="5.2.1.8" evidence="9"/>
<evidence type="ECO:0000256" key="3">
    <source>
        <dbReference type="ARBA" id="ARBA00006577"/>
    </source>
</evidence>
<comment type="catalytic activity">
    <reaction evidence="1 8 9">
        <text>[protein]-peptidylproline (omega=180) = [protein]-peptidylproline (omega=0)</text>
        <dbReference type="Rhea" id="RHEA:16237"/>
        <dbReference type="Rhea" id="RHEA-COMP:10747"/>
        <dbReference type="Rhea" id="RHEA-COMP:10748"/>
        <dbReference type="ChEBI" id="CHEBI:83833"/>
        <dbReference type="ChEBI" id="CHEBI:83834"/>
        <dbReference type="EC" id="5.2.1.8"/>
    </reaction>
</comment>
<evidence type="ECO:0000256" key="10">
    <source>
        <dbReference type="SAM" id="Phobius"/>
    </source>
</evidence>
<dbReference type="GO" id="GO:0003755">
    <property type="term" value="F:peptidyl-prolyl cis-trans isomerase activity"/>
    <property type="evidence" value="ECO:0007669"/>
    <property type="project" value="UniProtKB-UniRule"/>
</dbReference>
<sequence>MSEQSSNARSKSSKQSTYLASAIILIVVVLAVGYFAYSGAAPGAVAVGDNVSVFYTGSFTNGTVFNTNVGSAPFNFTVGAGEVIPGFNSAVIGMHVGQNKTVTLPPSEAYGPVNQSLIVQAPLSEFKSTNVTVGLHVSTQSGLSGVVTTVTSNTATVDFNPPLAGKTLIFNIKVVAIRK</sequence>